<keyword evidence="3" id="KW-1185">Reference proteome</keyword>
<dbReference type="EMBL" id="LT859958">
    <property type="protein sequence ID" value="SMX54628.1"/>
    <property type="molecule type" value="Genomic_DNA"/>
</dbReference>
<sequence>MTLPGVVFSFFMALLLGSLLHLWRGGSLYRLLLYLVLSVIGFFGGHFAANLLSIRFLQVGTINLGFGILGSVLLLILGYWLSPKMNH</sequence>
<proteinExistence type="predicted"/>
<dbReference type="Proteomes" id="UP000195514">
    <property type="component" value="Chromosome I"/>
</dbReference>
<reference evidence="3" key="1">
    <citation type="submission" date="2017-05" db="EMBL/GenBank/DDBJ databases">
        <authorList>
            <person name="Kirkegaard R."/>
            <person name="Mcilroy J S."/>
        </authorList>
    </citation>
    <scope>NUCLEOTIDE SEQUENCE [LARGE SCALE GENOMIC DNA]</scope>
</reference>
<dbReference type="KEGG" id="abat:CFX1CAM_1563"/>
<gene>
    <name evidence="2" type="ORF">CFX1CAM_1563</name>
</gene>
<feature type="transmembrane region" description="Helical" evidence="1">
    <location>
        <begin position="61"/>
        <end position="81"/>
    </location>
</feature>
<protein>
    <recommendedName>
        <fullName evidence="4">Transglycosylase-associated protein</fullName>
    </recommendedName>
</protein>
<dbReference type="RefSeq" id="WP_087862454.1">
    <property type="nucleotide sequence ID" value="NZ_LT859958.1"/>
</dbReference>
<evidence type="ECO:0008006" key="4">
    <source>
        <dbReference type="Google" id="ProtNLM"/>
    </source>
</evidence>
<evidence type="ECO:0000313" key="2">
    <source>
        <dbReference type="EMBL" id="SMX54628.1"/>
    </source>
</evidence>
<feature type="transmembrane region" description="Helical" evidence="1">
    <location>
        <begin position="31"/>
        <end position="49"/>
    </location>
</feature>
<keyword evidence="1" id="KW-0812">Transmembrane</keyword>
<evidence type="ECO:0000313" key="3">
    <source>
        <dbReference type="Proteomes" id="UP000195514"/>
    </source>
</evidence>
<evidence type="ECO:0000256" key="1">
    <source>
        <dbReference type="SAM" id="Phobius"/>
    </source>
</evidence>
<feature type="transmembrane region" description="Helical" evidence="1">
    <location>
        <begin position="6"/>
        <end position="24"/>
    </location>
</feature>
<dbReference type="AlphaFoldDB" id="A0A1Y6K6W0"/>
<organism evidence="2 3">
    <name type="scientific">Candidatus Brevifilum fermentans</name>
    <dbReference type="NCBI Taxonomy" id="1986204"/>
    <lineage>
        <taxon>Bacteria</taxon>
        <taxon>Bacillati</taxon>
        <taxon>Chloroflexota</taxon>
        <taxon>Anaerolineae</taxon>
        <taxon>Anaerolineales</taxon>
        <taxon>Anaerolineaceae</taxon>
        <taxon>Candidatus Brevifilum</taxon>
    </lineage>
</organism>
<name>A0A1Y6K6W0_9CHLR</name>
<keyword evidence="1" id="KW-1133">Transmembrane helix</keyword>
<keyword evidence="1" id="KW-0472">Membrane</keyword>
<accession>A0A1Y6K6W0</accession>